<evidence type="ECO:0000256" key="5">
    <source>
        <dbReference type="ARBA" id="ARBA00023319"/>
    </source>
</evidence>
<evidence type="ECO:0000313" key="9">
    <source>
        <dbReference type="Proteomes" id="UP000694844"/>
    </source>
</evidence>
<dbReference type="Gene3D" id="2.60.40.10">
    <property type="entry name" value="Immunoglobulins"/>
    <property type="match status" value="2"/>
</dbReference>
<dbReference type="PANTHER" id="PTHR11640">
    <property type="entry name" value="NEPHRIN"/>
    <property type="match status" value="1"/>
</dbReference>
<feature type="domain" description="Ig-like" evidence="8">
    <location>
        <begin position="204"/>
        <end position="293"/>
    </location>
</feature>
<dbReference type="AlphaFoldDB" id="A0A8B8C784"/>
<evidence type="ECO:0000256" key="2">
    <source>
        <dbReference type="ARBA" id="ARBA00023136"/>
    </source>
</evidence>
<gene>
    <name evidence="10" type="primary">LOC111116774</name>
</gene>
<dbReference type="GO" id="GO:0098609">
    <property type="term" value="P:cell-cell adhesion"/>
    <property type="evidence" value="ECO:0007669"/>
    <property type="project" value="TreeGrafter"/>
</dbReference>
<dbReference type="GeneID" id="111116774"/>
<keyword evidence="4" id="KW-0325">Glycoprotein</keyword>
<evidence type="ECO:0000313" key="10">
    <source>
        <dbReference type="RefSeq" id="XP_022311480.1"/>
    </source>
</evidence>
<evidence type="ECO:0000256" key="7">
    <source>
        <dbReference type="SAM" id="SignalP"/>
    </source>
</evidence>
<keyword evidence="7" id="KW-0732">Signal</keyword>
<keyword evidence="9" id="KW-1185">Reference proteome</keyword>
<dbReference type="Proteomes" id="UP000694844">
    <property type="component" value="Chromosome 10"/>
</dbReference>
<sequence length="696" mass="79184">MNTLLLVAFVGFFLCVKGGTISISAKFISGDVLFSWSSYSYRENTYYVRITRGDNADPWDRVIGTEYKVKDALLYDSISIIVKGSGDSTENMRTFKVSKVDSSVGDSVNLSWTAPYFPRVGSYTIYHTDKVNRSTSIIQVYGRWGRAILKRSRYEYVSRPYNSTNITFEIRDITADDAGYYNGGFFAEDAWSDGGVVLIVHNKPSKPNIQGNLNITVNSSSELTCSSNSTTAPEYYARLHPLSYTWYVNSTRLYGETDNTLRLRVTRNHKYNQYSCTARDKLESDRSDPVRINPMYTPDTLTVSPRPPFNLNNKVSVKEGESIGPYTCTADCNPPCDISWKYKDVTNGKFFDVASTALLDSHILNRSIVLFRCLAKYSLDNDFKIIKNIDLDVLYLDEPQLVYNENAPIYSYQEVQVQEMTSLHLYCHVNGNPNPTIRLHRSVNANVIAETNGTKWLNHTINSLQCSDTDEYTCSGDSTGLPSKKIVFRINVICDLRLNSNDKVELMKGFKVGSQRTVIINVPVIAYPPPVTSHFTWIDPEGQVIKDTNIVLYPMHELYSHLITSVVLLPEVEHYGEYSVQYNGKPLTKIQITKRDNILSESERKSTLKIVTTSHDETRRDVKANEFPFFLGQENQNVLDLEIEKLKLENRKLHEEIQRTQLEKETLQAARNLYNAKLMLILKENKEIAPSIVGQL</sequence>
<evidence type="ECO:0000256" key="1">
    <source>
        <dbReference type="ARBA" id="ARBA00004479"/>
    </source>
</evidence>
<keyword evidence="2" id="KW-0472">Membrane</keyword>
<dbReference type="RefSeq" id="XP_022311480.1">
    <property type="nucleotide sequence ID" value="XM_022455772.1"/>
</dbReference>
<keyword evidence="6" id="KW-0175">Coiled coil</keyword>
<dbReference type="InterPro" id="IPR051275">
    <property type="entry name" value="Cell_adhesion_signaling"/>
</dbReference>
<dbReference type="PROSITE" id="PS50835">
    <property type="entry name" value="IG_LIKE"/>
    <property type="match status" value="3"/>
</dbReference>
<evidence type="ECO:0000256" key="6">
    <source>
        <dbReference type="SAM" id="Coils"/>
    </source>
</evidence>
<feature type="signal peptide" evidence="7">
    <location>
        <begin position="1"/>
        <end position="18"/>
    </location>
</feature>
<dbReference type="SUPFAM" id="SSF48726">
    <property type="entry name" value="Immunoglobulin"/>
    <property type="match status" value="2"/>
</dbReference>
<feature type="domain" description="Ig-like" evidence="8">
    <location>
        <begin position="399"/>
        <end position="474"/>
    </location>
</feature>
<dbReference type="GO" id="GO:0050839">
    <property type="term" value="F:cell adhesion molecule binding"/>
    <property type="evidence" value="ECO:0007669"/>
    <property type="project" value="TreeGrafter"/>
</dbReference>
<reference evidence="10" key="1">
    <citation type="submission" date="2025-08" db="UniProtKB">
        <authorList>
            <consortium name="RefSeq"/>
        </authorList>
    </citation>
    <scope>IDENTIFICATION</scope>
    <source>
        <tissue evidence="10">Whole sample</tissue>
    </source>
</reference>
<feature type="chain" id="PRO_5034371968" evidence="7">
    <location>
        <begin position="19"/>
        <end position="696"/>
    </location>
</feature>
<dbReference type="PANTHER" id="PTHR11640:SF31">
    <property type="entry name" value="IRREGULAR CHIASM C-ROUGHEST PROTEIN-RELATED"/>
    <property type="match status" value="1"/>
</dbReference>
<organism evidence="9 10">
    <name type="scientific">Crassostrea virginica</name>
    <name type="common">Eastern oyster</name>
    <dbReference type="NCBI Taxonomy" id="6565"/>
    <lineage>
        <taxon>Eukaryota</taxon>
        <taxon>Metazoa</taxon>
        <taxon>Spiralia</taxon>
        <taxon>Lophotrochozoa</taxon>
        <taxon>Mollusca</taxon>
        <taxon>Bivalvia</taxon>
        <taxon>Autobranchia</taxon>
        <taxon>Pteriomorphia</taxon>
        <taxon>Ostreida</taxon>
        <taxon>Ostreoidea</taxon>
        <taxon>Ostreidae</taxon>
        <taxon>Crassostrea</taxon>
    </lineage>
</organism>
<name>A0A8B8C784_CRAVI</name>
<feature type="coiled-coil region" evidence="6">
    <location>
        <begin position="631"/>
        <end position="677"/>
    </location>
</feature>
<evidence type="ECO:0000256" key="3">
    <source>
        <dbReference type="ARBA" id="ARBA00023157"/>
    </source>
</evidence>
<dbReference type="InterPro" id="IPR007110">
    <property type="entry name" value="Ig-like_dom"/>
</dbReference>
<dbReference type="GO" id="GO:0005911">
    <property type="term" value="C:cell-cell junction"/>
    <property type="evidence" value="ECO:0007669"/>
    <property type="project" value="TreeGrafter"/>
</dbReference>
<evidence type="ECO:0000259" key="8">
    <source>
        <dbReference type="PROSITE" id="PS50835"/>
    </source>
</evidence>
<dbReference type="KEGG" id="cvn:111116774"/>
<evidence type="ECO:0000256" key="4">
    <source>
        <dbReference type="ARBA" id="ARBA00023180"/>
    </source>
</evidence>
<keyword evidence="5" id="KW-0393">Immunoglobulin domain</keyword>
<dbReference type="InterPro" id="IPR013783">
    <property type="entry name" value="Ig-like_fold"/>
</dbReference>
<dbReference type="InterPro" id="IPR036179">
    <property type="entry name" value="Ig-like_dom_sf"/>
</dbReference>
<keyword evidence="3" id="KW-1015">Disulfide bond</keyword>
<accession>A0A8B8C784</accession>
<comment type="subcellular location">
    <subcellularLocation>
        <location evidence="1">Membrane</location>
        <topology evidence="1">Single-pass type I membrane protein</topology>
    </subcellularLocation>
</comment>
<feature type="domain" description="Ig-like" evidence="8">
    <location>
        <begin position="298"/>
        <end position="390"/>
    </location>
</feature>
<proteinExistence type="predicted"/>
<protein>
    <submittedName>
        <fullName evidence="10">Uncharacterized protein LOC111116774 isoform X1</fullName>
    </submittedName>
</protein>
<dbReference type="GO" id="GO:0005886">
    <property type="term" value="C:plasma membrane"/>
    <property type="evidence" value="ECO:0007669"/>
    <property type="project" value="TreeGrafter"/>
</dbReference>